<dbReference type="PANTHER" id="PTHR11562:SF17">
    <property type="entry name" value="RE54080P-RELATED"/>
    <property type="match status" value="1"/>
</dbReference>
<evidence type="ECO:0000313" key="11">
    <source>
        <dbReference type="EMBL" id="PWI25426.1"/>
    </source>
</evidence>
<evidence type="ECO:0000256" key="1">
    <source>
        <dbReference type="ARBA" id="ARBA00004141"/>
    </source>
</evidence>
<name>A0A2U3ALJ3_9BACL</name>
<dbReference type="RefSeq" id="WP_109306055.1">
    <property type="nucleotide sequence ID" value="NZ_BJUF01000026.1"/>
</dbReference>
<feature type="transmembrane region" description="Helical" evidence="8">
    <location>
        <begin position="78"/>
        <end position="97"/>
    </location>
</feature>
<sequence length="309" mass="33703">MMEQKNNKKILFISFLIITLYMAVEMVGGFWTNSLALLSDAGHMLSDSISLAIALIAFKLAEKASNYGKTYGYKRFEILAAVLNGVTLILIALFIFYEAVQRFANPPEVATTGMLIISTIGLIVNIIVAFIMLRGADTKDNLNMRGAYLHVISDMLGSIGAIIAGLLILFFGWGWADPAASIVVAMLVLRSGFKVTSASLHVLMEGTPKDMAVDQIVDIISENSEVQGVHDLHIWTITSGFNALSCHIVVEDTMTIADSTLLLKKIEHDLSHANIHHTTLQLEAASQSHGNLLFCTKRAEVDPHAGHNH</sequence>
<gene>
    <name evidence="11" type="ORF">DEX24_08800</name>
</gene>
<dbReference type="NCBIfam" id="TIGR01297">
    <property type="entry name" value="CDF"/>
    <property type="match status" value="1"/>
</dbReference>
<keyword evidence="3" id="KW-0813">Transport</keyword>
<dbReference type="InterPro" id="IPR058533">
    <property type="entry name" value="Cation_efflux_TM"/>
</dbReference>
<dbReference type="InterPro" id="IPR036837">
    <property type="entry name" value="Cation_efflux_CTD_sf"/>
</dbReference>
<dbReference type="AlphaFoldDB" id="A0A2U3ALJ3"/>
<evidence type="ECO:0000259" key="10">
    <source>
        <dbReference type="Pfam" id="PF16916"/>
    </source>
</evidence>
<dbReference type="SUPFAM" id="SSF160240">
    <property type="entry name" value="Cation efflux protein cytoplasmic domain-like"/>
    <property type="match status" value="1"/>
</dbReference>
<keyword evidence="7 8" id="KW-0472">Membrane</keyword>
<keyword evidence="6" id="KW-0406">Ion transport</keyword>
<organism evidence="11 12">
    <name type="scientific">Kurthia sibirica</name>
    <dbReference type="NCBI Taxonomy" id="202750"/>
    <lineage>
        <taxon>Bacteria</taxon>
        <taxon>Bacillati</taxon>
        <taxon>Bacillota</taxon>
        <taxon>Bacilli</taxon>
        <taxon>Bacillales</taxon>
        <taxon>Caryophanaceae</taxon>
        <taxon>Kurthia</taxon>
    </lineage>
</organism>
<dbReference type="Gene3D" id="3.30.70.1350">
    <property type="entry name" value="Cation efflux protein, cytoplasmic domain"/>
    <property type="match status" value="1"/>
</dbReference>
<dbReference type="EMBL" id="QFVR01000009">
    <property type="protein sequence ID" value="PWI25426.1"/>
    <property type="molecule type" value="Genomic_DNA"/>
</dbReference>
<dbReference type="InterPro" id="IPR050681">
    <property type="entry name" value="CDF/SLC30A"/>
</dbReference>
<evidence type="ECO:0000256" key="5">
    <source>
        <dbReference type="ARBA" id="ARBA00022989"/>
    </source>
</evidence>
<evidence type="ECO:0000256" key="6">
    <source>
        <dbReference type="ARBA" id="ARBA00023065"/>
    </source>
</evidence>
<comment type="similarity">
    <text evidence="2">Belongs to the cation diffusion facilitator (CDF) transporter (TC 2.A.4) family. SLC30A subfamily.</text>
</comment>
<keyword evidence="5 8" id="KW-1133">Transmembrane helix</keyword>
<dbReference type="Gene3D" id="1.20.1510.10">
    <property type="entry name" value="Cation efflux protein transmembrane domain"/>
    <property type="match status" value="1"/>
</dbReference>
<keyword evidence="4 8" id="KW-0812">Transmembrane</keyword>
<dbReference type="InterPro" id="IPR027469">
    <property type="entry name" value="Cation_efflux_TMD_sf"/>
</dbReference>
<dbReference type="Pfam" id="PF01545">
    <property type="entry name" value="Cation_efflux"/>
    <property type="match status" value="1"/>
</dbReference>
<dbReference type="GO" id="GO:0005886">
    <property type="term" value="C:plasma membrane"/>
    <property type="evidence" value="ECO:0007669"/>
    <property type="project" value="TreeGrafter"/>
</dbReference>
<evidence type="ECO:0000256" key="2">
    <source>
        <dbReference type="ARBA" id="ARBA00008873"/>
    </source>
</evidence>
<dbReference type="Proteomes" id="UP000245938">
    <property type="component" value="Unassembled WGS sequence"/>
</dbReference>
<accession>A0A2U3ALJ3</accession>
<evidence type="ECO:0000256" key="4">
    <source>
        <dbReference type="ARBA" id="ARBA00022692"/>
    </source>
</evidence>
<feature type="transmembrane region" description="Helical" evidence="8">
    <location>
        <begin position="37"/>
        <end position="58"/>
    </location>
</feature>
<keyword evidence="12" id="KW-1185">Reference proteome</keyword>
<feature type="domain" description="Cation efflux protein transmembrane" evidence="9">
    <location>
        <begin position="11"/>
        <end position="204"/>
    </location>
</feature>
<evidence type="ECO:0000256" key="3">
    <source>
        <dbReference type="ARBA" id="ARBA00022448"/>
    </source>
</evidence>
<dbReference type="InterPro" id="IPR002524">
    <property type="entry name" value="Cation_efflux"/>
</dbReference>
<protein>
    <submittedName>
        <fullName evidence="11">Cation-efflux pump</fullName>
    </submittedName>
</protein>
<dbReference type="InterPro" id="IPR027470">
    <property type="entry name" value="Cation_efflux_CTD"/>
</dbReference>
<feature type="transmembrane region" description="Helical" evidence="8">
    <location>
        <begin position="12"/>
        <end position="31"/>
    </location>
</feature>
<feature type="transmembrane region" description="Helical" evidence="8">
    <location>
        <begin position="109"/>
        <end position="133"/>
    </location>
</feature>
<evidence type="ECO:0000256" key="7">
    <source>
        <dbReference type="ARBA" id="ARBA00023136"/>
    </source>
</evidence>
<feature type="transmembrane region" description="Helical" evidence="8">
    <location>
        <begin position="154"/>
        <end position="176"/>
    </location>
</feature>
<evidence type="ECO:0000313" key="12">
    <source>
        <dbReference type="Proteomes" id="UP000245938"/>
    </source>
</evidence>
<evidence type="ECO:0000256" key="8">
    <source>
        <dbReference type="SAM" id="Phobius"/>
    </source>
</evidence>
<dbReference type="OrthoDB" id="9809646at2"/>
<dbReference type="SUPFAM" id="SSF161111">
    <property type="entry name" value="Cation efflux protein transmembrane domain-like"/>
    <property type="match status" value="1"/>
</dbReference>
<feature type="domain" description="Cation efflux protein cytoplasmic" evidence="10">
    <location>
        <begin position="208"/>
        <end position="283"/>
    </location>
</feature>
<comment type="caution">
    <text evidence="11">The sequence shown here is derived from an EMBL/GenBank/DDBJ whole genome shotgun (WGS) entry which is preliminary data.</text>
</comment>
<reference evidence="11 12" key="1">
    <citation type="submission" date="2018-05" db="EMBL/GenBank/DDBJ databases">
        <title>Kurthia sibirica genome sequence.</title>
        <authorList>
            <person name="Maclea K.S."/>
            <person name="Goen A.E."/>
        </authorList>
    </citation>
    <scope>NUCLEOTIDE SEQUENCE [LARGE SCALE GENOMIC DNA]</scope>
    <source>
        <strain evidence="11 12">ATCC 49154</strain>
    </source>
</reference>
<proteinExistence type="inferred from homology"/>
<dbReference type="Pfam" id="PF16916">
    <property type="entry name" value="ZT_dimer"/>
    <property type="match status" value="1"/>
</dbReference>
<dbReference type="GO" id="GO:0005385">
    <property type="term" value="F:zinc ion transmembrane transporter activity"/>
    <property type="evidence" value="ECO:0007669"/>
    <property type="project" value="TreeGrafter"/>
</dbReference>
<evidence type="ECO:0000259" key="9">
    <source>
        <dbReference type="Pfam" id="PF01545"/>
    </source>
</evidence>
<dbReference type="PANTHER" id="PTHR11562">
    <property type="entry name" value="CATION EFFLUX PROTEIN/ ZINC TRANSPORTER"/>
    <property type="match status" value="1"/>
</dbReference>
<comment type="subcellular location">
    <subcellularLocation>
        <location evidence="1">Membrane</location>
        <topology evidence="1">Multi-pass membrane protein</topology>
    </subcellularLocation>
</comment>